<reference evidence="15 16" key="1">
    <citation type="submission" date="2021-04" db="EMBL/GenBank/DDBJ databases">
        <authorList>
            <person name="Sun C."/>
        </authorList>
    </citation>
    <scope>NUCLEOTIDE SEQUENCE [LARGE SCALE GENOMIC DNA]</scope>
    <source>
        <strain evidence="15 16">A79</strain>
    </source>
</reference>
<comment type="subcellular location">
    <subcellularLocation>
        <location evidence="2">Membrane</location>
        <topology evidence="2">Multi-pass membrane protein</topology>
    </subcellularLocation>
</comment>
<evidence type="ECO:0000256" key="9">
    <source>
        <dbReference type="ARBA" id="ARBA00022840"/>
    </source>
</evidence>
<reference evidence="16" key="2">
    <citation type="submission" date="2023-07" db="EMBL/GenBank/DDBJ databases">
        <title>Marinomonas vulgaris A79, complete genome.</title>
        <authorList>
            <person name="Ying J.-J."/>
        </authorList>
    </citation>
    <scope>NUCLEOTIDE SEQUENCE [LARGE SCALE GENOMIC DNA]</scope>
    <source>
        <strain evidence="16">A79</strain>
    </source>
</reference>
<dbReference type="SUPFAM" id="SSF47384">
    <property type="entry name" value="Homodimeric domain of signal transducing histidine kinase"/>
    <property type="match status" value="1"/>
</dbReference>
<dbReference type="InterPro" id="IPR036097">
    <property type="entry name" value="HisK_dim/P_sf"/>
</dbReference>
<comment type="caution">
    <text evidence="15">The sequence shown here is derived from an EMBL/GenBank/DDBJ whole genome shotgun (WGS) entry which is preliminary data.</text>
</comment>
<dbReference type="SMART" id="SM00387">
    <property type="entry name" value="HATPase_c"/>
    <property type="match status" value="1"/>
</dbReference>
<dbReference type="RefSeq" id="WP_211537520.1">
    <property type="nucleotide sequence ID" value="NZ_JAGSSV010000029.1"/>
</dbReference>
<dbReference type="InterPro" id="IPR003661">
    <property type="entry name" value="HisK_dim/P_dom"/>
</dbReference>
<evidence type="ECO:0000259" key="14">
    <source>
        <dbReference type="PROSITE" id="PS50109"/>
    </source>
</evidence>
<dbReference type="PRINTS" id="PR00344">
    <property type="entry name" value="BCTRLSENSOR"/>
</dbReference>
<evidence type="ECO:0000256" key="1">
    <source>
        <dbReference type="ARBA" id="ARBA00000085"/>
    </source>
</evidence>
<feature type="transmembrane region" description="Helical" evidence="13">
    <location>
        <begin position="21"/>
        <end position="43"/>
    </location>
</feature>
<keyword evidence="12 13" id="KW-0472">Membrane</keyword>
<dbReference type="SUPFAM" id="SSF55874">
    <property type="entry name" value="ATPase domain of HSP90 chaperone/DNA topoisomerase II/histidine kinase"/>
    <property type="match status" value="1"/>
</dbReference>
<keyword evidence="10 13" id="KW-1133">Transmembrane helix</keyword>
<keyword evidence="16" id="KW-1185">Reference proteome</keyword>
<name>A0ABS5HEL7_9GAMM</name>
<evidence type="ECO:0000256" key="12">
    <source>
        <dbReference type="ARBA" id="ARBA00023136"/>
    </source>
</evidence>
<dbReference type="PANTHER" id="PTHR45436">
    <property type="entry name" value="SENSOR HISTIDINE KINASE YKOH"/>
    <property type="match status" value="1"/>
</dbReference>
<keyword evidence="6 13" id="KW-0812">Transmembrane</keyword>
<evidence type="ECO:0000256" key="5">
    <source>
        <dbReference type="ARBA" id="ARBA00022679"/>
    </source>
</evidence>
<keyword evidence="9" id="KW-0067">ATP-binding</keyword>
<comment type="catalytic activity">
    <reaction evidence="1">
        <text>ATP + protein L-histidine = ADP + protein N-phospho-L-histidine.</text>
        <dbReference type="EC" id="2.7.13.3"/>
    </reaction>
</comment>
<evidence type="ECO:0000256" key="13">
    <source>
        <dbReference type="SAM" id="Phobius"/>
    </source>
</evidence>
<organism evidence="15 16">
    <name type="scientific">Marinomonas vulgaris</name>
    <dbReference type="NCBI Taxonomy" id="2823372"/>
    <lineage>
        <taxon>Bacteria</taxon>
        <taxon>Pseudomonadati</taxon>
        <taxon>Pseudomonadota</taxon>
        <taxon>Gammaproteobacteria</taxon>
        <taxon>Oceanospirillales</taxon>
        <taxon>Oceanospirillaceae</taxon>
        <taxon>Marinomonas</taxon>
    </lineage>
</organism>
<evidence type="ECO:0000256" key="8">
    <source>
        <dbReference type="ARBA" id="ARBA00022777"/>
    </source>
</evidence>
<dbReference type="InterPro" id="IPR005467">
    <property type="entry name" value="His_kinase_dom"/>
</dbReference>
<dbReference type="Pfam" id="PF08521">
    <property type="entry name" value="2CSK_N"/>
    <property type="match status" value="1"/>
</dbReference>
<dbReference type="InterPro" id="IPR013727">
    <property type="entry name" value="2CSK_N"/>
</dbReference>
<evidence type="ECO:0000256" key="10">
    <source>
        <dbReference type="ARBA" id="ARBA00022989"/>
    </source>
</evidence>
<evidence type="ECO:0000313" key="15">
    <source>
        <dbReference type="EMBL" id="MBR7890101.1"/>
    </source>
</evidence>
<evidence type="ECO:0000256" key="6">
    <source>
        <dbReference type="ARBA" id="ARBA00022692"/>
    </source>
</evidence>
<keyword evidence="8 15" id="KW-0418">Kinase</keyword>
<evidence type="ECO:0000256" key="11">
    <source>
        <dbReference type="ARBA" id="ARBA00023012"/>
    </source>
</evidence>
<gene>
    <name evidence="15" type="ORF">J9B83_14400</name>
</gene>
<keyword evidence="7" id="KW-0547">Nucleotide-binding</keyword>
<evidence type="ECO:0000256" key="2">
    <source>
        <dbReference type="ARBA" id="ARBA00004141"/>
    </source>
</evidence>
<sequence length="467" mass="52608">MWLTKKWSEKIALNSIKRRTLFIVMSVFTLVSILVMIIGLVFANHEVEELFDARLAQQARLLLVLSDNISQDDHHTTQTLLKDITNTDQSVGHKYESKIFYQLWDADQLSASSSPLTLTPQKSDAAGYSMASADGYDWRVFTLHQINGDKKVVVAERADIRDEIAQQIVVQTLMPELLGWPIVAIFVSLAVGVGLAPLRQLASKITQLTPEKLEPIYLPTTMKELTPVQNALNHLLGEVDVLMEREKRFIADATHELRTPLSILRIHAQNALSADNDLEQRHSLEQLIQGVDRSTRIVSQLLVLARLEHQKHPACHDQSDFLVVTRSIIADILPLAWKKDIEITLEANEDTPWHCLMNGSHIEILLQNLLSNSLKFSPNHSVIQVNLTQHANTMTLSVVDHGQGVTEEQRQRLSERFYRSGKIEGAGLGLSIVKNIVDRYHGTLEYQDSPHQGLTVKVVLPTLWVAK</sequence>
<dbReference type="EMBL" id="JAGSSV010000029">
    <property type="protein sequence ID" value="MBR7890101.1"/>
    <property type="molecule type" value="Genomic_DNA"/>
</dbReference>
<evidence type="ECO:0000313" key="16">
    <source>
        <dbReference type="Proteomes" id="UP000679722"/>
    </source>
</evidence>
<dbReference type="InterPro" id="IPR050428">
    <property type="entry name" value="TCS_sensor_his_kinase"/>
</dbReference>
<dbReference type="Gene3D" id="3.30.565.10">
    <property type="entry name" value="Histidine kinase-like ATPase, C-terminal domain"/>
    <property type="match status" value="1"/>
</dbReference>
<keyword evidence="11" id="KW-0902">Two-component regulatory system</keyword>
<accession>A0ABS5HEL7</accession>
<feature type="domain" description="Histidine kinase" evidence="14">
    <location>
        <begin position="252"/>
        <end position="464"/>
    </location>
</feature>
<dbReference type="CDD" id="cd00082">
    <property type="entry name" value="HisKA"/>
    <property type="match status" value="1"/>
</dbReference>
<dbReference type="InterPro" id="IPR004358">
    <property type="entry name" value="Sig_transdc_His_kin-like_C"/>
</dbReference>
<evidence type="ECO:0000256" key="7">
    <source>
        <dbReference type="ARBA" id="ARBA00022741"/>
    </source>
</evidence>
<dbReference type="GO" id="GO:0016301">
    <property type="term" value="F:kinase activity"/>
    <property type="evidence" value="ECO:0007669"/>
    <property type="project" value="UniProtKB-KW"/>
</dbReference>
<dbReference type="Proteomes" id="UP000679722">
    <property type="component" value="Unassembled WGS sequence"/>
</dbReference>
<dbReference type="Pfam" id="PF02518">
    <property type="entry name" value="HATPase_c"/>
    <property type="match status" value="1"/>
</dbReference>
<evidence type="ECO:0000256" key="4">
    <source>
        <dbReference type="ARBA" id="ARBA00022553"/>
    </source>
</evidence>
<dbReference type="PROSITE" id="PS50109">
    <property type="entry name" value="HIS_KIN"/>
    <property type="match status" value="1"/>
</dbReference>
<dbReference type="Pfam" id="PF00512">
    <property type="entry name" value="HisKA"/>
    <property type="match status" value="1"/>
</dbReference>
<keyword evidence="5" id="KW-0808">Transferase</keyword>
<proteinExistence type="predicted"/>
<dbReference type="EC" id="2.7.13.3" evidence="3"/>
<protein>
    <recommendedName>
        <fullName evidence="3">histidine kinase</fullName>
        <ecNumber evidence="3">2.7.13.3</ecNumber>
    </recommendedName>
</protein>
<dbReference type="InterPro" id="IPR003594">
    <property type="entry name" value="HATPase_dom"/>
</dbReference>
<evidence type="ECO:0000256" key="3">
    <source>
        <dbReference type="ARBA" id="ARBA00012438"/>
    </source>
</evidence>
<dbReference type="SMART" id="SM00388">
    <property type="entry name" value="HisKA"/>
    <property type="match status" value="1"/>
</dbReference>
<dbReference type="InterPro" id="IPR036890">
    <property type="entry name" value="HATPase_C_sf"/>
</dbReference>
<keyword evidence="4" id="KW-0597">Phosphoprotein</keyword>
<dbReference type="PANTHER" id="PTHR45436:SF14">
    <property type="entry name" value="SENSOR PROTEIN QSEC"/>
    <property type="match status" value="1"/>
</dbReference>
<dbReference type="Gene3D" id="1.10.287.130">
    <property type="match status" value="1"/>
</dbReference>